<dbReference type="EMBL" id="QGGR01000013">
    <property type="protein sequence ID" value="PWK43516.1"/>
    <property type="molecule type" value="Genomic_DNA"/>
</dbReference>
<evidence type="ECO:0000313" key="8">
    <source>
        <dbReference type="EMBL" id="PWK43516.1"/>
    </source>
</evidence>
<reference evidence="8 9" key="1">
    <citation type="submission" date="2018-05" db="EMBL/GenBank/DDBJ databases">
        <title>Genomic Encyclopedia of Archaeal and Bacterial Type Strains, Phase II (KMG-II): from individual species to whole genera.</title>
        <authorList>
            <person name="Goeker M."/>
        </authorList>
    </citation>
    <scope>NUCLEOTIDE SEQUENCE [LARGE SCALE GENOMIC DNA]</scope>
    <source>
        <strain evidence="8 9">DSM 45184</strain>
    </source>
</reference>
<dbReference type="GO" id="GO:0016987">
    <property type="term" value="F:sigma factor activity"/>
    <property type="evidence" value="ECO:0007669"/>
    <property type="project" value="UniProtKB-KW"/>
</dbReference>
<evidence type="ECO:0000256" key="3">
    <source>
        <dbReference type="ARBA" id="ARBA00023125"/>
    </source>
</evidence>
<dbReference type="InterPro" id="IPR007627">
    <property type="entry name" value="RNA_pol_sigma70_r2"/>
</dbReference>
<comment type="similarity">
    <text evidence="5">Belongs to the sigma-70 factor family. ECF subfamily.</text>
</comment>
<evidence type="ECO:0000256" key="2">
    <source>
        <dbReference type="ARBA" id="ARBA00023082"/>
    </source>
</evidence>
<dbReference type="Pfam" id="PF04542">
    <property type="entry name" value="Sigma70_r2"/>
    <property type="match status" value="1"/>
</dbReference>
<dbReference type="InterPro" id="IPR013325">
    <property type="entry name" value="RNA_pol_sigma_r2"/>
</dbReference>
<dbReference type="RefSeq" id="WP_109597307.1">
    <property type="nucleotide sequence ID" value="NZ_BONA01000063.1"/>
</dbReference>
<dbReference type="Gene3D" id="1.10.1740.10">
    <property type="match status" value="1"/>
</dbReference>
<dbReference type="OrthoDB" id="8611574at2"/>
<keyword evidence="1 5" id="KW-0805">Transcription regulation</keyword>
<feature type="domain" description="RNA polymerase sigma-70 region 2" evidence="7">
    <location>
        <begin position="21"/>
        <end position="87"/>
    </location>
</feature>
<dbReference type="SUPFAM" id="SSF88946">
    <property type="entry name" value="Sigma2 domain of RNA polymerase sigma factors"/>
    <property type="match status" value="1"/>
</dbReference>
<dbReference type="InterPro" id="IPR014284">
    <property type="entry name" value="RNA_pol_sigma-70_dom"/>
</dbReference>
<evidence type="ECO:0000256" key="4">
    <source>
        <dbReference type="ARBA" id="ARBA00023163"/>
    </source>
</evidence>
<gene>
    <name evidence="8" type="ORF">BC793_113198</name>
</gene>
<dbReference type="PANTHER" id="PTHR43133:SF8">
    <property type="entry name" value="RNA POLYMERASE SIGMA FACTOR HI_1459-RELATED"/>
    <property type="match status" value="1"/>
</dbReference>
<evidence type="ECO:0000259" key="7">
    <source>
        <dbReference type="Pfam" id="PF04542"/>
    </source>
</evidence>
<protein>
    <recommendedName>
        <fullName evidence="5">RNA polymerase sigma factor</fullName>
    </recommendedName>
</protein>
<evidence type="ECO:0000256" key="6">
    <source>
        <dbReference type="SAM" id="MobiDB-lite"/>
    </source>
</evidence>
<dbReference type="PROSITE" id="PS01063">
    <property type="entry name" value="SIGMA70_ECF"/>
    <property type="match status" value="1"/>
</dbReference>
<dbReference type="GO" id="GO:0003677">
    <property type="term" value="F:DNA binding"/>
    <property type="evidence" value="ECO:0007669"/>
    <property type="project" value="UniProtKB-KW"/>
</dbReference>
<dbReference type="InterPro" id="IPR000838">
    <property type="entry name" value="RNA_pol_sigma70_ECF_CS"/>
</dbReference>
<evidence type="ECO:0000256" key="1">
    <source>
        <dbReference type="ARBA" id="ARBA00023015"/>
    </source>
</evidence>
<dbReference type="InterPro" id="IPR039425">
    <property type="entry name" value="RNA_pol_sigma-70-like"/>
</dbReference>
<evidence type="ECO:0000313" key="9">
    <source>
        <dbReference type="Proteomes" id="UP000245697"/>
    </source>
</evidence>
<keyword evidence="3 5" id="KW-0238">DNA-binding</keyword>
<name>A0A316F8C4_9ACTN</name>
<dbReference type="PANTHER" id="PTHR43133">
    <property type="entry name" value="RNA POLYMERASE ECF-TYPE SIGMA FACTO"/>
    <property type="match status" value="1"/>
</dbReference>
<dbReference type="GO" id="GO:0006352">
    <property type="term" value="P:DNA-templated transcription initiation"/>
    <property type="evidence" value="ECO:0007669"/>
    <property type="project" value="InterPro"/>
</dbReference>
<accession>A0A316F8C4</accession>
<evidence type="ECO:0000256" key="5">
    <source>
        <dbReference type="RuleBase" id="RU000716"/>
    </source>
</evidence>
<dbReference type="AlphaFoldDB" id="A0A316F8C4"/>
<organism evidence="8 9">
    <name type="scientific">Actinoplanes xinjiangensis</name>
    <dbReference type="NCBI Taxonomy" id="512350"/>
    <lineage>
        <taxon>Bacteria</taxon>
        <taxon>Bacillati</taxon>
        <taxon>Actinomycetota</taxon>
        <taxon>Actinomycetes</taxon>
        <taxon>Micromonosporales</taxon>
        <taxon>Micromonosporaceae</taxon>
        <taxon>Actinoplanes</taxon>
    </lineage>
</organism>
<feature type="region of interest" description="Disordered" evidence="6">
    <location>
        <begin position="247"/>
        <end position="269"/>
    </location>
</feature>
<sequence>MSESTVIAAAQAGDRRALDELVAACLPLVYATVRRTLGADPDADDVVQDTLLRALRNLHALRTPESFRSWLTTIAARQVSTHLHRRQAESRRTAPLDEAVDLPDADVEDLTLLQVELSGHRRQVVRAGRWLDPADRALLALWWLQAAGRLTRNELAAALGTTVAHAGVRVQRMRRRLELSRSVVAALQARPRCAQLTSVLADWDGVPGPLWRKRVARHTRSCPVCARAAGDPVPLERLVGRRHRCADDRAASGHRPSHPPSTGRIVPET</sequence>
<comment type="caution">
    <text evidence="8">The sequence shown here is derived from an EMBL/GenBank/DDBJ whole genome shotgun (WGS) entry which is preliminary data.</text>
</comment>
<dbReference type="NCBIfam" id="TIGR02937">
    <property type="entry name" value="sigma70-ECF"/>
    <property type="match status" value="1"/>
</dbReference>
<dbReference type="Proteomes" id="UP000245697">
    <property type="component" value="Unassembled WGS sequence"/>
</dbReference>
<proteinExistence type="inferred from homology"/>
<keyword evidence="2 5" id="KW-0731">Sigma factor</keyword>
<keyword evidence="4 5" id="KW-0804">Transcription</keyword>
<keyword evidence="9" id="KW-1185">Reference proteome</keyword>